<evidence type="ECO:0000256" key="1">
    <source>
        <dbReference type="SAM" id="MobiDB-lite"/>
    </source>
</evidence>
<proteinExistence type="predicted"/>
<evidence type="ECO:0000313" key="3">
    <source>
        <dbReference type="Proteomes" id="UP000237344"/>
    </source>
</evidence>
<name>A0A2S3W195_9PROT</name>
<dbReference type="Proteomes" id="UP000237344">
    <property type="component" value="Unassembled WGS sequence"/>
</dbReference>
<dbReference type="RefSeq" id="WP_110095617.1">
    <property type="nucleotide sequence ID" value="NZ_NKUE01000008.1"/>
</dbReference>
<dbReference type="AlphaFoldDB" id="A0A2S3W195"/>
<gene>
    <name evidence="2" type="ORF">KMAL_20420</name>
</gene>
<keyword evidence="3" id="KW-1185">Reference proteome</keyword>
<reference evidence="2 3" key="1">
    <citation type="submission" date="2018-01" db="EMBL/GenBank/DDBJ databases">
        <title>Draft Genome Sequence of Komagataeibacter maltaceti LMG 1529, a Vinegar Producing Acetic Acid Bacterium Isolated from Malt Vinegar Brewery Acetifiers.</title>
        <authorList>
            <person name="Zhang Q."/>
            <person name="Hollensteiner J."/>
            <person name="Poehlein A."/>
            <person name="Daniel R."/>
        </authorList>
    </citation>
    <scope>NUCLEOTIDE SEQUENCE [LARGE SCALE GENOMIC DNA]</scope>
    <source>
        <strain evidence="2 3">LMG 1529</strain>
    </source>
</reference>
<organism evidence="2 3">
    <name type="scientific">Novacetimonas maltaceti</name>
    <dbReference type="NCBI Taxonomy" id="1203393"/>
    <lineage>
        <taxon>Bacteria</taxon>
        <taxon>Pseudomonadati</taxon>
        <taxon>Pseudomonadota</taxon>
        <taxon>Alphaproteobacteria</taxon>
        <taxon>Acetobacterales</taxon>
        <taxon>Acetobacteraceae</taxon>
        <taxon>Novacetimonas</taxon>
    </lineage>
</organism>
<dbReference type="EMBL" id="POTC01000027">
    <property type="protein sequence ID" value="POF62323.1"/>
    <property type="molecule type" value="Genomic_DNA"/>
</dbReference>
<protein>
    <submittedName>
        <fullName evidence="2">Uncharacterized protein</fullName>
    </submittedName>
</protein>
<evidence type="ECO:0000313" key="2">
    <source>
        <dbReference type="EMBL" id="POF62323.1"/>
    </source>
</evidence>
<sequence length="104" mass="11384">MTTFHLLPPAPQPPARDRDRHAARMQAGTMPHGETQPRHAYRTPARPVVRSVALMLCLLSLAGCYGGRGWHDHRHHRDGYYGGGYYGGRGGPPGGGYGRPGRGW</sequence>
<accession>A0A2S3W195</accession>
<comment type="caution">
    <text evidence="2">The sequence shown here is derived from an EMBL/GenBank/DDBJ whole genome shotgun (WGS) entry which is preliminary data.</text>
</comment>
<feature type="region of interest" description="Disordered" evidence="1">
    <location>
        <begin position="1"/>
        <end position="41"/>
    </location>
</feature>
<feature type="region of interest" description="Disordered" evidence="1">
    <location>
        <begin position="85"/>
        <end position="104"/>
    </location>
</feature>